<gene>
    <name evidence="1" type="ORF">COU93_01410</name>
</gene>
<dbReference type="EMBL" id="PFEI01000079">
    <property type="protein sequence ID" value="PJE66958.1"/>
    <property type="molecule type" value="Genomic_DNA"/>
</dbReference>
<feature type="non-terminal residue" evidence="1">
    <location>
        <position position="1"/>
    </location>
</feature>
<name>A0A2M8L257_9BACT</name>
<evidence type="ECO:0000313" key="2">
    <source>
        <dbReference type="Proteomes" id="UP000229766"/>
    </source>
</evidence>
<reference evidence="2" key="1">
    <citation type="submission" date="2017-09" db="EMBL/GenBank/DDBJ databases">
        <title>Depth-based differentiation of microbial function through sediment-hosted aquifers and enrichment of novel symbionts in the deep terrestrial subsurface.</title>
        <authorList>
            <person name="Probst A.J."/>
            <person name="Ladd B."/>
            <person name="Jarett J.K."/>
            <person name="Geller-Mcgrath D.E."/>
            <person name="Sieber C.M.K."/>
            <person name="Emerson J.B."/>
            <person name="Anantharaman K."/>
            <person name="Thomas B.C."/>
            <person name="Malmstrom R."/>
            <person name="Stieglmeier M."/>
            <person name="Klingl A."/>
            <person name="Woyke T."/>
            <person name="Ryan C.M."/>
            <person name="Banfield J.F."/>
        </authorList>
    </citation>
    <scope>NUCLEOTIDE SEQUENCE [LARGE SCALE GENOMIC DNA]</scope>
</reference>
<accession>A0A2M8L257</accession>
<proteinExistence type="predicted"/>
<evidence type="ECO:0000313" key="1">
    <source>
        <dbReference type="EMBL" id="PJE66958.1"/>
    </source>
</evidence>
<sequence length="107" mass="11533">ISSDVVVAANKYLMVVVNGNMTIDQSVNNVDGIYVAKNISVGGSSNTQLKINGMLYATKGGNIRLNRSFTTKSDNNTTPAVVVSYRPDLIFALPGKLNKILSGWREL</sequence>
<comment type="caution">
    <text evidence="1">The sequence shown here is derived from an EMBL/GenBank/DDBJ whole genome shotgun (WGS) entry which is preliminary data.</text>
</comment>
<organism evidence="1 2">
    <name type="scientific">Candidatus Shapirobacteria bacterium CG10_big_fil_rev_8_21_14_0_10_36_6</name>
    <dbReference type="NCBI Taxonomy" id="1974886"/>
    <lineage>
        <taxon>Bacteria</taxon>
        <taxon>Candidatus Shapironibacteriota</taxon>
    </lineage>
</organism>
<dbReference type="AlphaFoldDB" id="A0A2M8L257"/>
<dbReference type="Proteomes" id="UP000229766">
    <property type="component" value="Unassembled WGS sequence"/>
</dbReference>
<protein>
    <submittedName>
        <fullName evidence="1">Uncharacterized protein</fullName>
    </submittedName>
</protein>